<name>A0A0M6WK82_9FIRM</name>
<sequence length="180" mass="20172">MSLTPSDVIQLIGILASLITRVIAIIISVLTLKQNSKMIDETSRPYVAIYAKTTNFQSPQYYLVIKNFGQTGATISSIKCSPDITPFSIRSDHIPFSNFAETYIAPGQSFICNVKAREFCSQKEIFYFDITYIGNGKEYHDTYPINPKADADLVHVRAATDGKELRSISYSLQDLVEKQL</sequence>
<organism evidence="2 3">
    <name type="scientific">Agathobacter rectalis</name>
    <dbReference type="NCBI Taxonomy" id="39491"/>
    <lineage>
        <taxon>Bacteria</taxon>
        <taxon>Bacillati</taxon>
        <taxon>Bacillota</taxon>
        <taxon>Clostridia</taxon>
        <taxon>Lachnospirales</taxon>
        <taxon>Lachnospiraceae</taxon>
        <taxon>Agathobacter</taxon>
    </lineage>
</organism>
<dbReference type="EMBL" id="CVRQ01000016">
    <property type="protein sequence ID" value="CRL36161.1"/>
    <property type="molecule type" value="Genomic_DNA"/>
</dbReference>
<keyword evidence="1" id="KW-0472">Membrane</keyword>
<reference evidence="3" key="1">
    <citation type="submission" date="2015-05" db="EMBL/GenBank/DDBJ databases">
        <authorList>
            <consortium name="Pathogen Informatics"/>
        </authorList>
    </citation>
    <scope>NUCLEOTIDE SEQUENCE [LARGE SCALE GENOMIC DNA]</scope>
    <source>
        <strain evidence="3">T1-815</strain>
    </source>
</reference>
<keyword evidence="3" id="KW-1185">Reference proteome</keyword>
<accession>A0A0M6WK82</accession>
<evidence type="ECO:0000256" key="1">
    <source>
        <dbReference type="SAM" id="Phobius"/>
    </source>
</evidence>
<keyword evidence="1" id="KW-1133">Transmembrane helix</keyword>
<proteinExistence type="predicted"/>
<protein>
    <submittedName>
        <fullName evidence="2">Uncharacterized protein</fullName>
    </submittedName>
</protein>
<dbReference type="AlphaFoldDB" id="A0A0M6WK82"/>
<evidence type="ECO:0000313" key="2">
    <source>
        <dbReference type="EMBL" id="CRL36161.1"/>
    </source>
</evidence>
<evidence type="ECO:0000313" key="3">
    <source>
        <dbReference type="Proteomes" id="UP000049472"/>
    </source>
</evidence>
<dbReference type="Proteomes" id="UP000049472">
    <property type="component" value="Unassembled WGS sequence"/>
</dbReference>
<gene>
    <name evidence="2" type="ORF">T1815_12651</name>
</gene>
<feature type="transmembrane region" description="Helical" evidence="1">
    <location>
        <begin position="12"/>
        <end position="32"/>
    </location>
</feature>
<dbReference type="RefSeq" id="WP_055061559.1">
    <property type="nucleotide sequence ID" value="NZ_CVRQ01000016.1"/>
</dbReference>
<keyword evidence="1" id="KW-0812">Transmembrane</keyword>